<protein>
    <submittedName>
        <fullName evidence="2">Uncharacterized protein</fullName>
    </submittedName>
</protein>
<reference evidence="2 3" key="1">
    <citation type="journal article" date="2021" name="bioRxiv">
        <title>Unique metabolic strategies in Hadean analogues reveal hints for primordial physiology.</title>
        <authorList>
            <person name="Nobu M.K."/>
            <person name="Nakai R."/>
            <person name="Tamazawa S."/>
            <person name="Mori H."/>
            <person name="Toyoda A."/>
            <person name="Ijiri A."/>
            <person name="Suzuki S."/>
            <person name="Kurokawa K."/>
            <person name="Kamagata Y."/>
            <person name="Tamaki H."/>
        </authorList>
    </citation>
    <scope>NUCLEOTIDE SEQUENCE [LARGE SCALE GENOMIC DNA]</scope>
    <source>
        <strain evidence="2">BS525</strain>
    </source>
</reference>
<dbReference type="EMBL" id="QLTW01000355">
    <property type="protein sequence ID" value="MBT9146164.1"/>
    <property type="molecule type" value="Genomic_DNA"/>
</dbReference>
<feature type="transmembrane region" description="Helical" evidence="1">
    <location>
        <begin position="37"/>
        <end position="55"/>
    </location>
</feature>
<keyword evidence="1" id="KW-0472">Membrane</keyword>
<sequence>MRAYNTAVQPIEAVQPPTNNAKPVNGNEQQVRDNFTLGLWGGLLVIYIIWDFIVLGNKSLEKSLSATNIRTNLYNLVVIGIASMLFLNIGKVIVVKLAAWNIPVISWLAEEITPLFEL</sequence>
<evidence type="ECO:0000256" key="1">
    <source>
        <dbReference type="SAM" id="Phobius"/>
    </source>
</evidence>
<feature type="transmembrane region" description="Helical" evidence="1">
    <location>
        <begin position="76"/>
        <end position="99"/>
    </location>
</feature>
<name>A0A9E2BIX1_PSYF1</name>
<evidence type="ECO:0000313" key="2">
    <source>
        <dbReference type="EMBL" id="MBT9146164.1"/>
    </source>
</evidence>
<evidence type="ECO:0000313" key="3">
    <source>
        <dbReference type="Proteomes" id="UP000811545"/>
    </source>
</evidence>
<gene>
    <name evidence="2" type="ORF">DDT42_02046</name>
</gene>
<accession>A0A9E2BIX1</accession>
<comment type="caution">
    <text evidence="2">The sequence shown here is derived from an EMBL/GenBank/DDBJ whole genome shotgun (WGS) entry which is preliminary data.</text>
</comment>
<proteinExistence type="predicted"/>
<dbReference type="AlphaFoldDB" id="A0A9E2BIX1"/>
<keyword evidence="1" id="KW-0812">Transmembrane</keyword>
<organism evidence="2 3">
    <name type="scientific">Psychracetigena formicireducens</name>
    <dbReference type="NCBI Taxonomy" id="2986056"/>
    <lineage>
        <taxon>Bacteria</taxon>
        <taxon>Bacillati</taxon>
        <taxon>Candidatus Lithacetigenota</taxon>
        <taxon>Candidatus Psychracetigena</taxon>
    </lineage>
</organism>
<keyword evidence="1" id="KW-1133">Transmembrane helix</keyword>
<dbReference type="Proteomes" id="UP000811545">
    <property type="component" value="Unassembled WGS sequence"/>
</dbReference>